<protein>
    <submittedName>
        <fullName evidence="2">ABC transporter</fullName>
    </submittedName>
</protein>
<dbReference type="RefSeq" id="WP_003779707.1">
    <property type="nucleotide sequence ID" value="NZ_CP066049.1"/>
</dbReference>
<dbReference type="AlphaFoldDB" id="A0A854D593"/>
<keyword evidence="1" id="KW-0812">Transmembrane</keyword>
<sequence length="250" mass="27277">MNLNEESTAIRNRDLIFAECIKMLTDPVVPYFALITLVLNILLSAIDASGMTFYTGASSEPSSLSSFGVVMFAPIYAFLVLPVYAAAGEYRDGQIRVSLVAVPARGRFILAKFAALLYIVVPLSLTVTLPGRFIIYFANNGGLMEFMQDEVCWTIAYVFMSVIAFGLAGIFKSSVVSLGILVSLPMVVATGVIQWNEGIRFLPDQASLSLLGMPAYDVTEISSATAIFTLSLWSALFMLIYVALFLRRDV</sequence>
<feature type="transmembrane region" description="Helical" evidence="1">
    <location>
        <begin position="221"/>
        <end position="246"/>
    </location>
</feature>
<reference evidence="2 3" key="1">
    <citation type="submission" date="2016-12" db="EMBL/GenBank/DDBJ databases">
        <title>Genomic comparison of strains in the 'Actinomyces naeslundii' group.</title>
        <authorList>
            <person name="Mughal S.R."/>
            <person name="Do T."/>
            <person name="Gilbert S.C."/>
            <person name="Witherden E.A."/>
            <person name="Didelot X."/>
            <person name="Beighton D."/>
        </authorList>
    </citation>
    <scope>NUCLEOTIDE SEQUENCE [LARGE SCALE GENOMIC DNA]</scope>
    <source>
        <strain evidence="2 3">NCTC 10301</strain>
    </source>
</reference>
<comment type="caution">
    <text evidence="2">The sequence shown here is derived from an EMBL/GenBank/DDBJ whole genome shotgun (WGS) entry which is preliminary data.</text>
</comment>
<organism evidence="2 3">
    <name type="scientific">Actinomyces naeslundii</name>
    <dbReference type="NCBI Taxonomy" id="1655"/>
    <lineage>
        <taxon>Bacteria</taxon>
        <taxon>Bacillati</taxon>
        <taxon>Actinomycetota</taxon>
        <taxon>Actinomycetes</taxon>
        <taxon>Actinomycetales</taxon>
        <taxon>Actinomycetaceae</taxon>
        <taxon>Actinomyces</taxon>
    </lineage>
</organism>
<dbReference type="EMBL" id="MSRR01000025">
    <property type="protein sequence ID" value="OMG33631.1"/>
    <property type="molecule type" value="Genomic_DNA"/>
</dbReference>
<name>A0A854D593_ACTNA</name>
<dbReference type="GeneID" id="64256269"/>
<gene>
    <name evidence="2" type="ORF">BKH33_10995</name>
</gene>
<proteinExistence type="predicted"/>
<feature type="transmembrane region" description="Helical" evidence="1">
    <location>
        <begin position="28"/>
        <end position="46"/>
    </location>
</feature>
<evidence type="ECO:0000313" key="2">
    <source>
        <dbReference type="EMBL" id="OMG33631.1"/>
    </source>
</evidence>
<evidence type="ECO:0000256" key="1">
    <source>
        <dbReference type="SAM" id="Phobius"/>
    </source>
</evidence>
<keyword evidence="1" id="KW-1133">Transmembrane helix</keyword>
<keyword evidence="1" id="KW-0472">Membrane</keyword>
<feature type="transmembrane region" description="Helical" evidence="1">
    <location>
        <begin position="151"/>
        <end position="171"/>
    </location>
</feature>
<feature type="transmembrane region" description="Helical" evidence="1">
    <location>
        <begin position="108"/>
        <end position="131"/>
    </location>
</feature>
<evidence type="ECO:0000313" key="3">
    <source>
        <dbReference type="Proteomes" id="UP000187035"/>
    </source>
</evidence>
<accession>A0A854D593</accession>
<feature type="transmembrane region" description="Helical" evidence="1">
    <location>
        <begin position="66"/>
        <end position="87"/>
    </location>
</feature>
<feature type="transmembrane region" description="Helical" evidence="1">
    <location>
        <begin position="178"/>
        <end position="195"/>
    </location>
</feature>
<dbReference type="Proteomes" id="UP000187035">
    <property type="component" value="Unassembled WGS sequence"/>
</dbReference>